<evidence type="ECO:0000259" key="4">
    <source>
        <dbReference type="Pfam" id="PF14432"/>
    </source>
</evidence>
<feature type="repeat" description="PPR" evidence="3">
    <location>
        <begin position="163"/>
        <end position="198"/>
    </location>
</feature>
<dbReference type="InterPro" id="IPR046849">
    <property type="entry name" value="E2_motif"/>
</dbReference>
<dbReference type="Pfam" id="PF20431">
    <property type="entry name" value="E_motif"/>
    <property type="match status" value="1"/>
</dbReference>
<dbReference type="Pfam" id="PF20430">
    <property type="entry name" value="Eplus_motif"/>
    <property type="match status" value="1"/>
</dbReference>
<dbReference type="InterPro" id="IPR046960">
    <property type="entry name" value="PPR_At4g14850-like_plant"/>
</dbReference>
<evidence type="ECO:0000256" key="1">
    <source>
        <dbReference type="ARBA" id="ARBA00006643"/>
    </source>
</evidence>
<dbReference type="PANTHER" id="PTHR47926">
    <property type="entry name" value="PENTATRICOPEPTIDE REPEAT-CONTAINING PROTEIN"/>
    <property type="match status" value="1"/>
</dbReference>
<dbReference type="FunFam" id="1.25.40.10:FF:000470">
    <property type="entry name" value="Pentatricopeptide repeat-containing protein At5g66520"/>
    <property type="match status" value="1"/>
</dbReference>
<dbReference type="GO" id="GO:0003723">
    <property type="term" value="F:RNA binding"/>
    <property type="evidence" value="ECO:0007669"/>
    <property type="project" value="InterPro"/>
</dbReference>
<evidence type="ECO:0000256" key="2">
    <source>
        <dbReference type="ARBA" id="ARBA00022737"/>
    </source>
</evidence>
<dbReference type="InterPro" id="IPR011990">
    <property type="entry name" value="TPR-like_helical_dom_sf"/>
</dbReference>
<proteinExistence type="inferred from homology"/>
<dbReference type="Proteomes" id="UP001415857">
    <property type="component" value="Unassembled WGS sequence"/>
</dbReference>
<dbReference type="InterPro" id="IPR032867">
    <property type="entry name" value="DYW_dom"/>
</dbReference>
<dbReference type="AlphaFoldDB" id="A0AAP0WV84"/>
<evidence type="ECO:0000313" key="5">
    <source>
        <dbReference type="EMBL" id="KAK9277750.1"/>
    </source>
</evidence>
<dbReference type="InterPro" id="IPR002885">
    <property type="entry name" value="PPR_rpt"/>
</dbReference>
<keyword evidence="2" id="KW-0677">Repeat</keyword>
<dbReference type="InterPro" id="IPR046848">
    <property type="entry name" value="E_motif"/>
</dbReference>
<accession>A0AAP0WV84</accession>
<dbReference type="EMBL" id="JBBPBK010000010">
    <property type="protein sequence ID" value="KAK9277750.1"/>
    <property type="molecule type" value="Genomic_DNA"/>
</dbReference>
<comment type="similarity">
    <text evidence="1">Belongs to the PPR family. PCMP-H subfamily.</text>
</comment>
<dbReference type="NCBIfam" id="TIGR00756">
    <property type="entry name" value="PPR"/>
    <property type="match status" value="3"/>
</dbReference>
<evidence type="ECO:0000313" key="6">
    <source>
        <dbReference type="Proteomes" id="UP001415857"/>
    </source>
</evidence>
<gene>
    <name evidence="5" type="ORF">L1049_007297</name>
</gene>
<dbReference type="PROSITE" id="PS51375">
    <property type="entry name" value="PPR"/>
    <property type="match status" value="4"/>
</dbReference>
<dbReference type="Pfam" id="PF13041">
    <property type="entry name" value="PPR_2"/>
    <property type="match status" value="1"/>
</dbReference>
<dbReference type="FunFam" id="1.25.40.10:FF:000474">
    <property type="entry name" value="Pentatricopeptide repeat protein PPR986-12"/>
    <property type="match status" value="1"/>
</dbReference>
<dbReference type="GO" id="GO:0008270">
    <property type="term" value="F:zinc ion binding"/>
    <property type="evidence" value="ECO:0007669"/>
    <property type="project" value="InterPro"/>
</dbReference>
<protein>
    <recommendedName>
        <fullName evidence="4">DYW domain-containing protein</fullName>
    </recommendedName>
</protein>
<comment type="caution">
    <text evidence="5">The sequence shown here is derived from an EMBL/GenBank/DDBJ whole genome shotgun (WGS) entry which is preliminary data.</text>
</comment>
<dbReference type="PANTHER" id="PTHR47926:SF508">
    <property type="entry name" value="PENTATRICOPEPTIDE REPEAT-CONTAINING PROTEIN"/>
    <property type="match status" value="1"/>
</dbReference>
<sequence length="680" mass="76313">MSESGLASPRQIANRINAHVLSKNVGTTTSFPLRNPSVKNNYPPNDAAFTSLTDKLLKVCINGEWLALNSASMALTVTPSSPSHVLPINNNSNDSLTHHRRLLLCLNECKSISQLKQIHAQTLRTTSIQNPDTFFLYSRILHFSSLSDIDYAFRLFDQIQDPNSFMWNTLIRTCARSTESKEQAILLYNRMLKEGSVMPDKHTFPFVLKACAYLFALSDGEQAHAQILKSGFGSDVYINNSLIHLYSSCGCLEHAQKVFDGMCERSVVSWNVLIDAFVQVGEFDTALRVFNEMQNLFEPDGYTVQSIAGACAGLGALSLGMWAHAYILRKGDADVASDVLVNTSFVDMYCKCGSLEIARQVFERMPKHDVTSWNSMILGLAMHGQAEAALEYFDRMIRSETFLPNPITFVGVLSACNHRGMVNEGRKCFDMMIRVFKIKPELEHYGCLVDLLARAGLINEALDLVSNMPMKPDVVIWRSLLDACCKKNASVELSEEVARQILDSEGDDCSGAYVLLSRVYASANQWNDVGLVRKLMTDKGVTKEPGCSSVEMDGFAHEFFAGDTSHPQTKEIYQVLDVIEEKLESMGYQPDFSQAPMVDELNDRKQHSLRLHSERIAIAFGLLSMKPGMPIRIFKNLRVCNDCHKVSKLISRIFNVEIIVRDRTRFHHFKDGSCSCMDYW</sequence>
<dbReference type="Pfam" id="PF01535">
    <property type="entry name" value="PPR"/>
    <property type="match status" value="4"/>
</dbReference>
<evidence type="ECO:0000256" key="3">
    <source>
        <dbReference type="PROSITE-ProRule" id="PRU00708"/>
    </source>
</evidence>
<reference evidence="5 6" key="1">
    <citation type="journal article" date="2024" name="Plant J.">
        <title>Genome sequences and population genomics reveal climatic adaptation and genomic divergence between two closely related sweetgum species.</title>
        <authorList>
            <person name="Xu W.Q."/>
            <person name="Ren C.Q."/>
            <person name="Zhang X.Y."/>
            <person name="Comes H.P."/>
            <person name="Liu X.H."/>
            <person name="Li Y.G."/>
            <person name="Kettle C.J."/>
            <person name="Jalonen R."/>
            <person name="Gaisberger H."/>
            <person name="Ma Y.Z."/>
            <person name="Qiu Y.X."/>
        </authorList>
    </citation>
    <scope>NUCLEOTIDE SEQUENCE [LARGE SCALE GENOMIC DNA]</scope>
    <source>
        <strain evidence="5">Hangzhou</strain>
    </source>
</reference>
<keyword evidence="6" id="KW-1185">Reference proteome</keyword>
<feature type="repeat" description="PPR" evidence="3">
    <location>
        <begin position="338"/>
        <end position="368"/>
    </location>
</feature>
<dbReference type="Pfam" id="PF14432">
    <property type="entry name" value="DYW_deaminase"/>
    <property type="match status" value="1"/>
</dbReference>
<dbReference type="GO" id="GO:0009451">
    <property type="term" value="P:RNA modification"/>
    <property type="evidence" value="ECO:0007669"/>
    <property type="project" value="InterPro"/>
</dbReference>
<name>A0AAP0WV84_LIQFO</name>
<feature type="repeat" description="PPR" evidence="3">
    <location>
        <begin position="369"/>
        <end position="403"/>
    </location>
</feature>
<feature type="domain" description="DYW" evidence="4">
    <location>
        <begin position="587"/>
        <end position="680"/>
    </location>
</feature>
<dbReference type="Gene3D" id="1.25.40.10">
    <property type="entry name" value="Tetratricopeptide repeat domain"/>
    <property type="match status" value="4"/>
</dbReference>
<feature type="repeat" description="PPR" evidence="3">
    <location>
        <begin position="266"/>
        <end position="296"/>
    </location>
</feature>
<organism evidence="5 6">
    <name type="scientific">Liquidambar formosana</name>
    <name type="common">Formosan gum</name>
    <dbReference type="NCBI Taxonomy" id="63359"/>
    <lineage>
        <taxon>Eukaryota</taxon>
        <taxon>Viridiplantae</taxon>
        <taxon>Streptophyta</taxon>
        <taxon>Embryophyta</taxon>
        <taxon>Tracheophyta</taxon>
        <taxon>Spermatophyta</taxon>
        <taxon>Magnoliopsida</taxon>
        <taxon>eudicotyledons</taxon>
        <taxon>Gunneridae</taxon>
        <taxon>Pentapetalae</taxon>
        <taxon>Saxifragales</taxon>
        <taxon>Altingiaceae</taxon>
        <taxon>Liquidambar</taxon>
    </lineage>
</organism>